<gene>
    <name evidence="1" type="ORF">IAD46_05255</name>
</gene>
<accession>A0A9D1KJB0</accession>
<reference evidence="1" key="1">
    <citation type="submission" date="2020-10" db="EMBL/GenBank/DDBJ databases">
        <authorList>
            <person name="Gilroy R."/>
        </authorList>
    </citation>
    <scope>NUCLEOTIDE SEQUENCE</scope>
    <source>
        <strain evidence="1">ChiW17-6978</strain>
    </source>
</reference>
<dbReference type="InterPro" id="IPR016181">
    <property type="entry name" value="Acyl_CoA_acyltransferase"/>
</dbReference>
<sequence>MITVREVKTKKEQRDFIRFPLRLYKNNPYFVPLLYADEKKLFRSDYMYYDQAKAVYYNAYLDGKMVGRISGILQYAANEKWQQKRVRFTRFDAIDNQEVASALFQAIETWAKQEQMEEIVGPLGFSDQDREGLLIEGFSELSTFEEQYNYPYYADLIEGYGFQKEVDWVERKLKAPAVIDERIKRISDLMLRKYKLHYGTAKNTKEFLNKYADQFFEIAELTYRDLYATVPFTDRVKKELIQSFKLIIDLRYVAVLLDENEKVVCFGIAFPSIGKALQKSGGRLSPLTIFKLFKSIRFPKIIDLGLIGVLPEYQNKGVSTALIYKIMEMLSTGKVAYAETNLNLEDNVNIINQWKNFDSVQHKRRRAYVKKI</sequence>
<reference evidence="1" key="2">
    <citation type="journal article" date="2021" name="PeerJ">
        <title>Extensive microbial diversity within the chicken gut microbiome revealed by metagenomics and culture.</title>
        <authorList>
            <person name="Gilroy R."/>
            <person name="Ravi A."/>
            <person name="Getino M."/>
            <person name="Pursley I."/>
            <person name="Horton D.L."/>
            <person name="Alikhan N.F."/>
            <person name="Baker D."/>
            <person name="Gharbi K."/>
            <person name="Hall N."/>
            <person name="Watson M."/>
            <person name="Adriaenssens E.M."/>
            <person name="Foster-Nyarko E."/>
            <person name="Jarju S."/>
            <person name="Secka A."/>
            <person name="Antonio M."/>
            <person name="Oren A."/>
            <person name="Chaudhuri R.R."/>
            <person name="La Ragione R."/>
            <person name="Hildebrand F."/>
            <person name="Pallen M.J."/>
        </authorList>
    </citation>
    <scope>NUCLEOTIDE SEQUENCE</scope>
    <source>
        <strain evidence="1">ChiW17-6978</strain>
    </source>
</reference>
<dbReference type="AlphaFoldDB" id="A0A9D1KJB0"/>
<dbReference type="EMBL" id="DVLF01000166">
    <property type="protein sequence ID" value="HIT50416.1"/>
    <property type="molecule type" value="Genomic_DNA"/>
</dbReference>
<dbReference type="PANTHER" id="PTHR41368">
    <property type="entry name" value="PROTEIN YGHO"/>
    <property type="match status" value="1"/>
</dbReference>
<dbReference type="SUPFAM" id="SSF55729">
    <property type="entry name" value="Acyl-CoA N-acyltransferases (Nat)"/>
    <property type="match status" value="1"/>
</dbReference>
<evidence type="ECO:0000313" key="2">
    <source>
        <dbReference type="Proteomes" id="UP000886758"/>
    </source>
</evidence>
<organism evidence="1 2">
    <name type="scientific">Candidatus Pelethenecus faecipullorum</name>
    <dbReference type="NCBI Taxonomy" id="2840900"/>
    <lineage>
        <taxon>Bacteria</taxon>
        <taxon>Bacillati</taxon>
        <taxon>Mycoplasmatota</taxon>
        <taxon>Mollicutes</taxon>
        <taxon>Candidatus Pelethenecus</taxon>
    </lineage>
</organism>
<dbReference type="InterPro" id="IPR039968">
    <property type="entry name" value="BcerS-like"/>
</dbReference>
<protein>
    <submittedName>
        <fullName evidence="1">N-acetyltransferase</fullName>
    </submittedName>
</protein>
<dbReference type="Proteomes" id="UP000886758">
    <property type="component" value="Unassembled WGS sequence"/>
</dbReference>
<evidence type="ECO:0000313" key="1">
    <source>
        <dbReference type="EMBL" id="HIT50416.1"/>
    </source>
</evidence>
<name>A0A9D1KJB0_9MOLU</name>
<proteinExistence type="predicted"/>
<dbReference type="PANTHER" id="PTHR41368:SF1">
    <property type="entry name" value="PROTEIN YGHO"/>
    <property type="match status" value="1"/>
</dbReference>
<dbReference type="Gene3D" id="3.40.630.30">
    <property type="match status" value="1"/>
</dbReference>
<comment type="caution">
    <text evidence="1">The sequence shown here is derived from an EMBL/GenBank/DDBJ whole genome shotgun (WGS) entry which is preliminary data.</text>
</comment>